<keyword evidence="8" id="KW-1133">Transmembrane helix</keyword>
<accession>A0A4R5CEA0</accession>
<dbReference type="PANTHER" id="PTHR33751:SF13">
    <property type="entry name" value="CYTOCHROME BC1 COMPLEX CYTOCHROME C SUBUNIT"/>
    <property type="match status" value="1"/>
</dbReference>
<keyword evidence="1" id="KW-0813">Transport</keyword>
<dbReference type="InterPro" id="IPR008168">
    <property type="entry name" value="Cyt_C_IC"/>
</dbReference>
<feature type="domain" description="Cytochrome c" evidence="9">
    <location>
        <begin position="101"/>
        <end position="189"/>
    </location>
</feature>
<gene>
    <name evidence="10" type="ORF">E0F76_07280</name>
</gene>
<dbReference type="AlphaFoldDB" id="A0A4R5CEA0"/>
<name>A0A4R5CEA0_9FLAO</name>
<evidence type="ECO:0000256" key="8">
    <source>
        <dbReference type="SAM" id="Phobius"/>
    </source>
</evidence>
<keyword evidence="3 6" id="KW-0479">Metal-binding</keyword>
<keyword evidence="8" id="KW-0472">Membrane</keyword>
<comment type="caution">
    <text evidence="10">The sequence shown here is derived from an EMBL/GenBank/DDBJ whole genome shotgun (WGS) entry which is preliminary data.</text>
</comment>
<dbReference type="PRINTS" id="PR00605">
    <property type="entry name" value="CYTCHROMECIC"/>
</dbReference>
<evidence type="ECO:0000256" key="2">
    <source>
        <dbReference type="ARBA" id="ARBA00022617"/>
    </source>
</evidence>
<dbReference type="SUPFAM" id="SSF46626">
    <property type="entry name" value="Cytochrome c"/>
    <property type="match status" value="1"/>
</dbReference>
<organism evidence="10 11">
    <name type="scientific">Flavobacterium cellulosilyticum</name>
    <dbReference type="NCBI Taxonomy" id="2541731"/>
    <lineage>
        <taxon>Bacteria</taxon>
        <taxon>Pseudomonadati</taxon>
        <taxon>Bacteroidota</taxon>
        <taxon>Flavobacteriia</taxon>
        <taxon>Flavobacteriales</taxon>
        <taxon>Flavobacteriaceae</taxon>
        <taxon>Flavobacterium</taxon>
    </lineage>
</organism>
<keyword evidence="2 6" id="KW-0349">Heme</keyword>
<dbReference type="GO" id="GO:0020037">
    <property type="term" value="F:heme binding"/>
    <property type="evidence" value="ECO:0007669"/>
    <property type="project" value="InterPro"/>
</dbReference>
<keyword evidence="11" id="KW-1185">Reference proteome</keyword>
<keyword evidence="4" id="KW-0249">Electron transport</keyword>
<protein>
    <submittedName>
        <fullName evidence="10">Cytochrome c</fullName>
    </submittedName>
</protein>
<feature type="transmembrane region" description="Helical" evidence="8">
    <location>
        <begin position="21"/>
        <end position="39"/>
    </location>
</feature>
<dbReference type="GO" id="GO:0005506">
    <property type="term" value="F:iron ion binding"/>
    <property type="evidence" value="ECO:0007669"/>
    <property type="project" value="InterPro"/>
</dbReference>
<dbReference type="Proteomes" id="UP000295479">
    <property type="component" value="Unassembled WGS sequence"/>
</dbReference>
<feature type="region of interest" description="Disordered" evidence="7">
    <location>
        <begin position="123"/>
        <end position="144"/>
    </location>
</feature>
<evidence type="ECO:0000256" key="7">
    <source>
        <dbReference type="SAM" id="MobiDB-lite"/>
    </source>
</evidence>
<keyword evidence="5 6" id="KW-0408">Iron</keyword>
<dbReference type="PANTHER" id="PTHR33751">
    <property type="entry name" value="CBB3-TYPE CYTOCHROME C OXIDASE SUBUNIT FIXP"/>
    <property type="match status" value="1"/>
</dbReference>
<dbReference type="PROSITE" id="PS51007">
    <property type="entry name" value="CYTC"/>
    <property type="match status" value="1"/>
</dbReference>
<reference evidence="10 11" key="1">
    <citation type="submission" date="2019-03" db="EMBL/GenBank/DDBJ databases">
        <title>Flavobacterium AR-3-4 sp. nov. isolated from arctic soil.</title>
        <authorList>
            <person name="Chaudhary D.K."/>
        </authorList>
    </citation>
    <scope>NUCLEOTIDE SEQUENCE [LARGE SCALE GENOMIC DNA]</scope>
    <source>
        <strain evidence="10 11">AR-3-4</strain>
    </source>
</reference>
<evidence type="ECO:0000313" key="11">
    <source>
        <dbReference type="Proteomes" id="UP000295479"/>
    </source>
</evidence>
<dbReference type="Pfam" id="PF13442">
    <property type="entry name" value="Cytochrome_CBB3"/>
    <property type="match status" value="1"/>
</dbReference>
<dbReference type="Gene3D" id="1.10.760.10">
    <property type="entry name" value="Cytochrome c-like domain"/>
    <property type="match status" value="1"/>
</dbReference>
<sequence>MKKSKHHGAFFGHTLHKLYRTIKTELAIIILMMYVLLMLTSCRNSEKKEKPVEQNYPQQKEEENHNPEHSEHSQRMNETREWLKQELGEKYDQNLSLGTAKLLAQGKEIFIKYCSSCHGRGGKGDGPGAATLQPKPADFTNPKHSSYYSNQGRIYLIKKGVKGTAMPAWENILSEEQILSVYVYINSLKNSGEMMEHQGQNH</sequence>
<dbReference type="OrthoDB" id="9811395at2"/>
<evidence type="ECO:0000256" key="3">
    <source>
        <dbReference type="ARBA" id="ARBA00022723"/>
    </source>
</evidence>
<feature type="region of interest" description="Disordered" evidence="7">
    <location>
        <begin position="48"/>
        <end position="78"/>
    </location>
</feature>
<proteinExistence type="predicted"/>
<evidence type="ECO:0000259" key="9">
    <source>
        <dbReference type="PROSITE" id="PS51007"/>
    </source>
</evidence>
<keyword evidence="8" id="KW-0812">Transmembrane</keyword>
<dbReference type="EMBL" id="SMFK01000003">
    <property type="protein sequence ID" value="TDD97895.1"/>
    <property type="molecule type" value="Genomic_DNA"/>
</dbReference>
<evidence type="ECO:0000256" key="6">
    <source>
        <dbReference type="PROSITE-ProRule" id="PRU00433"/>
    </source>
</evidence>
<evidence type="ECO:0000256" key="4">
    <source>
        <dbReference type="ARBA" id="ARBA00022982"/>
    </source>
</evidence>
<dbReference type="InterPro" id="IPR009056">
    <property type="entry name" value="Cyt_c-like_dom"/>
</dbReference>
<feature type="compositionally biased region" description="Basic and acidic residues" evidence="7">
    <location>
        <begin position="59"/>
        <end position="78"/>
    </location>
</feature>
<dbReference type="GO" id="GO:0009055">
    <property type="term" value="F:electron transfer activity"/>
    <property type="evidence" value="ECO:0007669"/>
    <property type="project" value="InterPro"/>
</dbReference>
<dbReference type="InterPro" id="IPR036909">
    <property type="entry name" value="Cyt_c-like_dom_sf"/>
</dbReference>
<evidence type="ECO:0000256" key="1">
    <source>
        <dbReference type="ARBA" id="ARBA00022448"/>
    </source>
</evidence>
<evidence type="ECO:0000313" key="10">
    <source>
        <dbReference type="EMBL" id="TDD97895.1"/>
    </source>
</evidence>
<evidence type="ECO:0000256" key="5">
    <source>
        <dbReference type="ARBA" id="ARBA00023004"/>
    </source>
</evidence>
<dbReference type="InterPro" id="IPR050597">
    <property type="entry name" value="Cytochrome_c_Oxidase_Subunit"/>
</dbReference>